<evidence type="ECO:0000313" key="3">
    <source>
        <dbReference type="Proteomes" id="UP000182658"/>
    </source>
</evidence>
<organism evidence="2 3">
    <name type="scientific">Coniochaeta ligniaria NRRL 30616</name>
    <dbReference type="NCBI Taxonomy" id="1408157"/>
    <lineage>
        <taxon>Eukaryota</taxon>
        <taxon>Fungi</taxon>
        <taxon>Dikarya</taxon>
        <taxon>Ascomycota</taxon>
        <taxon>Pezizomycotina</taxon>
        <taxon>Sordariomycetes</taxon>
        <taxon>Sordariomycetidae</taxon>
        <taxon>Coniochaetales</taxon>
        <taxon>Coniochaetaceae</taxon>
        <taxon>Coniochaeta</taxon>
    </lineage>
</organism>
<accession>A0A1J7I607</accession>
<name>A0A1J7I607_9PEZI</name>
<dbReference type="EMBL" id="KV875108">
    <property type="protein sequence ID" value="OIW23071.1"/>
    <property type="molecule type" value="Genomic_DNA"/>
</dbReference>
<dbReference type="AlphaFoldDB" id="A0A1J7I607"/>
<dbReference type="InParanoid" id="A0A1J7I607"/>
<gene>
    <name evidence="2" type="ORF">CONLIGDRAFT_686841</name>
</gene>
<evidence type="ECO:0000313" key="2">
    <source>
        <dbReference type="EMBL" id="OIW23071.1"/>
    </source>
</evidence>
<feature type="compositionally biased region" description="Low complexity" evidence="1">
    <location>
        <begin position="1"/>
        <end position="10"/>
    </location>
</feature>
<protein>
    <submittedName>
        <fullName evidence="2">Uncharacterized protein</fullName>
    </submittedName>
</protein>
<sequence>MASSSFSAPRPSSPMPSSPSVSATLPADQPATIARTLDGPILLPQQLPPGAIPTDLTTPSGLETLSETGPSVRNAILCQRIAGLSLMARYKTAEMKLKGEEATTFERIRKRLAISRWEMFLIFGDLIVTRDPLVDR</sequence>
<keyword evidence="3" id="KW-1185">Reference proteome</keyword>
<feature type="region of interest" description="Disordered" evidence="1">
    <location>
        <begin position="48"/>
        <end position="69"/>
    </location>
</feature>
<proteinExistence type="predicted"/>
<feature type="compositionally biased region" description="Polar residues" evidence="1">
    <location>
        <begin position="55"/>
        <end position="69"/>
    </location>
</feature>
<dbReference type="Proteomes" id="UP000182658">
    <property type="component" value="Unassembled WGS sequence"/>
</dbReference>
<reference evidence="2 3" key="1">
    <citation type="submission" date="2016-10" db="EMBL/GenBank/DDBJ databases">
        <title>Draft genome sequence of Coniochaeta ligniaria NRRL30616, a lignocellulolytic fungus for bioabatement of inhibitors in plant biomass hydrolysates.</title>
        <authorList>
            <consortium name="DOE Joint Genome Institute"/>
            <person name="Jimenez D.J."/>
            <person name="Hector R.E."/>
            <person name="Riley R."/>
            <person name="Sun H."/>
            <person name="Grigoriev I.V."/>
            <person name="Van Elsas J.D."/>
            <person name="Nichols N.N."/>
        </authorList>
    </citation>
    <scope>NUCLEOTIDE SEQUENCE [LARGE SCALE GENOMIC DNA]</scope>
    <source>
        <strain evidence="2 3">NRRL 30616</strain>
    </source>
</reference>
<feature type="region of interest" description="Disordered" evidence="1">
    <location>
        <begin position="1"/>
        <end position="28"/>
    </location>
</feature>
<evidence type="ECO:0000256" key="1">
    <source>
        <dbReference type="SAM" id="MobiDB-lite"/>
    </source>
</evidence>